<keyword evidence="4" id="KW-1185">Reference proteome</keyword>
<keyword evidence="2" id="KW-1133">Transmembrane helix</keyword>
<dbReference type="AlphaFoldDB" id="A0A840BKD9"/>
<dbReference type="Proteomes" id="UP000561045">
    <property type="component" value="Unassembled WGS sequence"/>
</dbReference>
<sequence>MMPAATARRRRNPLKVFLPAPPNGISRYHAARRRMGGLYEPDTGSGTMTEEKKEPWLNHMALATVVLAVCATLSTFKGGGFSTQSVINQTLASDQWAFYQAKSTKQHLYQLQLEQLQLQKMLVPAGSPAVEAFDQRIADYAQRIRTYDTERKEIEQKARALEAERDEAKRHGRPFGLAVMFLQVAILLNSIAGLMKRKRIWWAALPVGLVGIVFFADGFLTLF</sequence>
<organism evidence="3 4">
    <name type="scientific">Niveibacterium umoris</name>
    <dbReference type="NCBI Taxonomy" id="1193620"/>
    <lineage>
        <taxon>Bacteria</taxon>
        <taxon>Pseudomonadati</taxon>
        <taxon>Pseudomonadota</taxon>
        <taxon>Betaproteobacteria</taxon>
        <taxon>Rhodocyclales</taxon>
        <taxon>Rhodocyclaceae</taxon>
        <taxon>Niveibacterium</taxon>
    </lineage>
</organism>
<evidence type="ECO:0000313" key="3">
    <source>
        <dbReference type="EMBL" id="MBB4014021.1"/>
    </source>
</evidence>
<gene>
    <name evidence="3" type="ORF">GGR36_003367</name>
</gene>
<evidence type="ECO:0008006" key="5">
    <source>
        <dbReference type="Google" id="ProtNLM"/>
    </source>
</evidence>
<keyword evidence="2" id="KW-0472">Membrane</keyword>
<dbReference type="Pfam" id="PF14235">
    <property type="entry name" value="DUF4337"/>
    <property type="match status" value="1"/>
</dbReference>
<reference evidence="3 4" key="1">
    <citation type="submission" date="2020-08" db="EMBL/GenBank/DDBJ databases">
        <title>Genomic Encyclopedia of Type Strains, Phase IV (KMG-IV): sequencing the most valuable type-strain genomes for metagenomic binning, comparative biology and taxonomic classification.</title>
        <authorList>
            <person name="Goeker M."/>
        </authorList>
    </citation>
    <scope>NUCLEOTIDE SEQUENCE [LARGE SCALE GENOMIC DNA]</scope>
    <source>
        <strain evidence="3 4">DSM 106739</strain>
    </source>
</reference>
<feature type="transmembrane region" description="Helical" evidence="2">
    <location>
        <begin position="175"/>
        <end position="194"/>
    </location>
</feature>
<evidence type="ECO:0000256" key="1">
    <source>
        <dbReference type="SAM" id="Coils"/>
    </source>
</evidence>
<evidence type="ECO:0000313" key="4">
    <source>
        <dbReference type="Proteomes" id="UP000561045"/>
    </source>
</evidence>
<feature type="transmembrane region" description="Helical" evidence="2">
    <location>
        <begin position="200"/>
        <end position="222"/>
    </location>
</feature>
<feature type="coiled-coil region" evidence="1">
    <location>
        <begin position="137"/>
        <end position="171"/>
    </location>
</feature>
<keyword evidence="1" id="KW-0175">Coiled coil</keyword>
<comment type="caution">
    <text evidence="3">The sequence shown here is derived from an EMBL/GenBank/DDBJ whole genome shotgun (WGS) entry which is preliminary data.</text>
</comment>
<protein>
    <recommendedName>
        <fullName evidence="5">DUF4337 domain-containing protein</fullName>
    </recommendedName>
</protein>
<dbReference type="InterPro" id="IPR025570">
    <property type="entry name" value="DUF4337"/>
</dbReference>
<name>A0A840BKD9_9RHOO</name>
<dbReference type="EMBL" id="JACIET010000002">
    <property type="protein sequence ID" value="MBB4014021.1"/>
    <property type="molecule type" value="Genomic_DNA"/>
</dbReference>
<dbReference type="RefSeq" id="WP_242533282.1">
    <property type="nucleotide sequence ID" value="NZ_BAABLE010000005.1"/>
</dbReference>
<keyword evidence="2" id="KW-0812">Transmembrane</keyword>
<evidence type="ECO:0000256" key="2">
    <source>
        <dbReference type="SAM" id="Phobius"/>
    </source>
</evidence>
<proteinExistence type="predicted"/>
<accession>A0A840BKD9</accession>